<dbReference type="RefSeq" id="WP_119749388.1">
    <property type="nucleotide sequence ID" value="NZ_QVRA01000025.1"/>
</dbReference>
<dbReference type="Proteomes" id="UP000283469">
    <property type="component" value="Unassembled WGS sequence"/>
</dbReference>
<proteinExistence type="inferred from homology"/>
<dbReference type="EMBL" id="QVRA01000025">
    <property type="protein sequence ID" value="RJG52567.1"/>
    <property type="molecule type" value="Genomic_DNA"/>
</dbReference>
<reference evidence="2 3" key="1">
    <citation type="submission" date="2018-08" db="EMBL/GenBank/DDBJ databases">
        <title>Sphingobium sp. EO9.</title>
        <authorList>
            <person name="Park Y."/>
            <person name="Kim K.H."/>
            <person name="Jeon C.O."/>
        </authorList>
    </citation>
    <scope>NUCLEOTIDE SEQUENCE [LARGE SCALE GENOMIC DNA]</scope>
    <source>
        <strain evidence="2 3">EO9</strain>
    </source>
</reference>
<sequence>MISPGKAQDVAALPALAPTDAGVLSLDDVLATSAKQSPQILEALARARSADGRRLSAEGAFDTLFSAEGGSRVLGYYNGTYADAKVARPIENWGGQIYGGYRVSSGSFPIYEDKNYTNQLGEIRAGAVFSLLRDRMIDERRFGRVSADADRAVADAERQMVAIGVQRRAFDAYLNWVAAGQRLGIYRHLLDLAQERQRGLQRSFEAGLRPRIILVENDQTLLRRQAMVVQSEQAVANAANTLSLYWRDADGRPLIPRKEQMPVSLPALPMANVPQVVTRPDLIVAQLRERLVRDRLSLDRNALLPRLELQMEVARDIGDVGLGGVSRSGNDVRFGLRFSVPLEQRAARGKLMQTQAELDANRRRTQWLDEQIRAEIDGIGITLSAADRLIALSEDETQRAQEMATAERRRFTMGASDLFLVNSREEAAASVSLTLLDQRLRRIAANADLAASSGNAAALGL</sequence>
<dbReference type="InterPro" id="IPR003423">
    <property type="entry name" value="OMP_efflux"/>
</dbReference>
<dbReference type="PANTHER" id="PTHR30203">
    <property type="entry name" value="OUTER MEMBRANE CATION EFFLUX PROTEIN"/>
    <property type="match status" value="1"/>
</dbReference>
<dbReference type="AlphaFoldDB" id="A0A418YN04"/>
<dbReference type="SUPFAM" id="SSF56954">
    <property type="entry name" value="Outer membrane efflux proteins (OEP)"/>
    <property type="match status" value="1"/>
</dbReference>
<name>A0A418YN04_9SPHN</name>
<evidence type="ECO:0000313" key="2">
    <source>
        <dbReference type="EMBL" id="RJG52567.1"/>
    </source>
</evidence>
<keyword evidence="3" id="KW-1185">Reference proteome</keyword>
<organism evidence="2 3">
    <name type="scientific">Sphingobium terrigena</name>
    <dbReference type="NCBI Taxonomy" id="2304063"/>
    <lineage>
        <taxon>Bacteria</taxon>
        <taxon>Pseudomonadati</taxon>
        <taxon>Pseudomonadota</taxon>
        <taxon>Alphaproteobacteria</taxon>
        <taxon>Sphingomonadales</taxon>
        <taxon>Sphingomonadaceae</taxon>
        <taxon>Sphingobium</taxon>
    </lineage>
</organism>
<evidence type="ECO:0000313" key="3">
    <source>
        <dbReference type="Proteomes" id="UP000283469"/>
    </source>
</evidence>
<dbReference type="GO" id="GO:0015562">
    <property type="term" value="F:efflux transmembrane transporter activity"/>
    <property type="evidence" value="ECO:0007669"/>
    <property type="project" value="InterPro"/>
</dbReference>
<dbReference type="Gene3D" id="1.20.1600.10">
    <property type="entry name" value="Outer membrane efflux proteins (OEP)"/>
    <property type="match status" value="1"/>
</dbReference>
<dbReference type="PANTHER" id="PTHR30203:SF24">
    <property type="entry name" value="BLR4935 PROTEIN"/>
    <property type="match status" value="1"/>
</dbReference>
<comment type="caution">
    <text evidence="2">The sequence shown here is derived from an EMBL/GenBank/DDBJ whole genome shotgun (WGS) entry which is preliminary data.</text>
</comment>
<dbReference type="OrthoDB" id="581172at2"/>
<dbReference type="InterPro" id="IPR010131">
    <property type="entry name" value="MdtP/NodT-like"/>
</dbReference>
<evidence type="ECO:0000256" key="1">
    <source>
        <dbReference type="ARBA" id="ARBA00007613"/>
    </source>
</evidence>
<protein>
    <submittedName>
        <fullName evidence="2">TolC family protein</fullName>
    </submittedName>
</protein>
<gene>
    <name evidence="2" type="ORF">D0Z70_19635</name>
</gene>
<accession>A0A418YN04</accession>
<dbReference type="Pfam" id="PF02321">
    <property type="entry name" value="OEP"/>
    <property type="match status" value="1"/>
</dbReference>
<comment type="similarity">
    <text evidence="1">Belongs to the outer membrane factor (OMF) (TC 1.B.17) family.</text>
</comment>